<organism evidence="2 3">
    <name type="scientific">Roseiflexus castenholzii (strain DSM 13941 / HLO8)</name>
    <dbReference type="NCBI Taxonomy" id="383372"/>
    <lineage>
        <taxon>Bacteria</taxon>
        <taxon>Bacillati</taxon>
        <taxon>Chloroflexota</taxon>
        <taxon>Chloroflexia</taxon>
        <taxon>Chloroflexales</taxon>
        <taxon>Roseiflexineae</taxon>
        <taxon>Roseiflexaceae</taxon>
        <taxon>Roseiflexus</taxon>
    </lineage>
</organism>
<dbReference type="PANTHER" id="PTHR18964:SF149">
    <property type="entry name" value="BIFUNCTIONAL UDP-N-ACETYLGLUCOSAMINE 2-EPIMERASE_N-ACETYLMANNOSAMINE KINASE"/>
    <property type="match status" value="1"/>
</dbReference>
<dbReference type="eggNOG" id="COG1940">
    <property type="taxonomic scope" value="Bacteria"/>
</dbReference>
<evidence type="ECO:0000313" key="2">
    <source>
        <dbReference type="EMBL" id="ABU58825.1"/>
    </source>
</evidence>
<dbReference type="OrthoDB" id="9795247at2"/>
<protein>
    <submittedName>
        <fullName evidence="2">ROK family protein</fullName>
    </submittedName>
</protein>
<keyword evidence="3" id="KW-1185">Reference proteome</keyword>
<evidence type="ECO:0000256" key="1">
    <source>
        <dbReference type="ARBA" id="ARBA00006479"/>
    </source>
</evidence>
<dbReference type="InterPro" id="IPR000600">
    <property type="entry name" value="ROK"/>
</dbReference>
<dbReference type="STRING" id="383372.Rcas_2754"/>
<name>A7NMQ4_ROSCS</name>
<dbReference type="Proteomes" id="UP000000263">
    <property type="component" value="Chromosome"/>
</dbReference>
<proteinExistence type="inferred from homology"/>
<comment type="similarity">
    <text evidence="1">Belongs to the ROK (NagC/XylR) family.</text>
</comment>
<dbReference type="AlphaFoldDB" id="A7NMQ4"/>
<dbReference type="PROSITE" id="PS01125">
    <property type="entry name" value="ROK"/>
    <property type="match status" value="1"/>
</dbReference>
<sequence length="332" mass="34369">MNVYLGIDLGGTKIAAAAVDVRTGERLLQLMIPTEAHEGPAAVIERMASLAAQVCTQIATPLDHIPAIGIGVPGLIDLAQGVTILLPNLPSGWRNVPLAANMTSLTGRPTAIINDARAFTLAEATFGAGRDARGVIGITLGTGIGGGIALDGRLYLGIDGTAGEVGHMTIDPYGPRCGCGNRGCLETFASGPSITAMALRVVAQGMTTQIGALVDYDLNKITPGIIARAAEHGDTIAREILQRAGSYLGIGIANLITIFSPERVVIGGGLSRLGDWLLEPARAEVVARCHLTPLDRVQITLAHLGGEAGVIGAALWASQRFAEDHSTAKERL</sequence>
<dbReference type="RefSeq" id="WP_012121249.1">
    <property type="nucleotide sequence ID" value="NC_009767.1"/>
</dbReference>
<evidence type="ECO:0000313" key="3">
    <source>
        <dbReference type="Proteomes" id="UP000000263"/>
    </source>
</evidence>
<dbReference type="Pfam" id="PF00480">
    <property type="entry name" value="ROK"/>
    <property type="match status" value="1"/>
</dbReference>
<dbReference type="HOGENOM" id="CLU_036604_0_4_0"/>
<dbReference type="EMBL" id="CP000804">
    <property type="protein sequence ID" value="ABU58825.1"/>
    <property type="molecule type" value="Genomic_DNA"/>
</dbReference>
<dbReference type="PANTHER" id="PTHR18964">
    <property type="entry name" value="ROK (REPRESSOR, ORF, KINASE) FAMILY"/>
    <property type="match status" value="1"/>
</dbReference>
<accession>A7NMQ4</accession>
<gene>
    <name evidence="2" type="ordered locus">Rcas_2754</name>
</gene>
<reference evidence="2 3" key="1">
    <citation type="submission" date="2007-08" db="EMBL/GenBank/DDBJ databases">
        <title>Complete sequence of Roseiflexus castenholzii DSM 13941.</title>
        <authorList>
            <consortium name="US DOE Joint Genome Institute"/>
            <person name="Copeland A."/>
            <person name="Lucas S."/>
            <person name="Lapidus A."/>
            <person name="Barry K."/>
            <person name="Glavina del Rio T."/>
            <person name="Dalin E."/>
            <person name="Tice H."/>
            <person name="Pitluck S."/>
            <person name="Thompson L.S."/>
            <person name="Brettin T."/>
            <person name="Bruce D."/>
            <person name="Detter J.C."/>
            <person name="Han C."/>
            <person name="Tapia R."/>
            <person name="Schmutz J."/>
            <person name="Larimer F."/>
            <person name="Land M."/>
            <person name="Hauser L."/>
            <person name="Kyrpides N."/>
            <person name="Mikhailova N."/>
            <person name="Bryant D.A."/>
            <person name="Hanada S."/>
            <person name="Tsukatani Y."/>
            <person name="Richardson P."/>
        </authorList>
    </citation>
    <scope>NUCLEOTIDE SEQUENCE [LARGE SCALE GENOMIC DNA]</scope>
    <source>
        <strain evidence="3">DSM 13941 / HLO8</strain>
    </source>
</reference>
<dbReference type="InterPro" id="IPR043129">
    <property type="entry name" value="ATPase_NBD"/>
</dbReference>
<dbReference type="Gene3D" id="3.30.420.40">
    <property type="match status" value="2"/>
</dbReference>
<dbReference type="SUPFAM" id="SSF53067">
    <property type="entry name" value="Actin-like ATPase domain"/>
    <property type="match status" value="1"/>
</dbReference>
<dbReference type="KEGG" id="rca:Rcas_2754"/>
<dbReference type="InterPro" id="IPR049874">
    <property type="entry name" value="ROK_cs"/>
</dbReference>